<proteinExistence type="inferred from homology"/>
<feature type="domain" description="Potassium channel" evidence="11">
    <location>
        <begin position="305"/>
        <end position="380"/>
    </location>
</feature>
<feature type="transmembrane region" description="Helical" evidence="10">
    <location>
        <begin position="143"/>
        <end position="164"/>
    </location>
</feature>
<dbReference type="Pfam" id="PF07885">
    <property type="entry name" value="Ion_trans_2"/>
    <property type="match status" value="2"/>
</dbReference>
<organism evidence="12 13">
    <name type="scientific">Lingula anatina</name>
    <name type="common">Brachiopod</name>
    <name type="synonym">Lingula unguis</name>
    <dbReference type="NCBI Taxonomy" id="7574"/>
    <lineage>
        <taxon>Eukaryota</taxon>
        <taxon>Metazoa</taxon>
        <taxon>Spiralia</taxon>
        <taxon>Lophotrochozoa</taxon>
        <taxon>Brachiopoda</taxon>
        <taxon>Linguliformea</taxon>
        <taxon>Lingulata</taxon>
        <taxon>Lingulida</taxon>
        <taxon>Linguloidea</taxon>
        <taxon>Lingulidae</taxon>
        <taxon>Lingula</taxon>
    </lineage>
</organism>
<evidence type="ECO:0000256" key="7">
    <source>
        <dbReference type="ARBA" id="ARBA00023303"/>
    </source>
</evidence>
<dbReference type="OrthoDB" id="297496at2759"/>
<keyword evidence="6 10" id="KW-0472">Membrane</keyword>
<dbReference type="GO" id="GO:0015271">
    <property type="term" value="F:outward rectifier potassium channel activity"/>
    <property type="evidence" value="ECO:0007669"/>
    <property type="project" value="TreeGrafter"/>
</dbReference>
<comment type="subcellular location">
    <subcellularLocation>
        <location evidence="1">Membrane</location>
        <topology evidence="1">Multi-pass membrane protein</topology>
    </subcellularLocation>
</comment>
<dbReference type="Proteomes" id="UP000085678">
    <property type="component" value="Unplaced"/>
</dbReference>
<feature type="domain" description="Potassium channel" evidence="11">
    <location>
        <begin position="141"/>
        <end position="196"/>
    </location>
</feature>
<reference evidence="13" key="1">
    <citation type="submission" date="2025-08" db="UniProtKB">
        <authorList>
            <consortium name="RefSeq"/>
        </authorList>
    </citation>
    <scope>IDENTIFICATION</scope>
    <source>
        <tissue evidence="13">Gonads</tissue>
    </source>
</reference>
<keyword evidence="3 8" id="KW-0812">Transmembrane</keyword>
<evidence type="ECO:0000256" key="5">
    <source>
        <dbReference type="ARBA" id="ARBA00023065"/>
    </source>
</evidence>
<evidence type="ECO:0000256" key="9">
    <source>
        <dbReference type="SAM" id="MobiDB-lite"/>
    </source>
</evidence>
<keyword evidence="5 8" id="KW-0406">Ion transport</keyword>
<feature type="region of interest" description="Disordered" evidence="9">
    <location>
        <begin position="383"/>
        <end position="408"/>
    </location>
</feature>
<feature type="transmembrane region" description="Helical" evidence="10">
    <location>
        <begin position="299"/>
        <end position="317"/>
    </location>
</feature>
<dbReference type="PRINTS" id="PR01333">
    <property type="entry name" value="2POREKCHANEL"/>
</dbReference>
<feature type="compositionally biased region" description="Acidic residues" evidence="9">
    <location>
        <begin position="386"/>
        <end position="398"/>
    </location>
</feature>
<evidence type="ECO:0000256" key="1">
    <source>
        <dbReference type="ARBA" id="ARBA00004141"/>
    </source>
</evidence>
<dbReference type="GO" id="GO:0022841">
    <property type="term" value="F:potassium ion leak channel activity"/>
    <property type="evidence" value="ECO:0007669"/>
    <property type="project" value="TreeGrafter"/>
</dbReference>
<accession>A0A1S3K4F6</accession>
<feature type="transmembrane region" description="Helical" evidence="10">
    <location>
        <begin position="40"/>
        <end position="58"/>
    </location>
</feature>
<dbReference type="GO" id="GO:0005886">
    <property type="term" value="C:plasma membrane"/>
    <property type="evidence" value="ECO:0007669"/>
    <property type="project" value="TreeGrafter"/>
</dbReference>
<evidence type="ECO:0000313" key="13">
    <source>
        <dbReference type="RefSeq" id="XP_013417299.1"/>
    </source>
</evidence>
<dbReference type="InParanoid" id="A0A1S3K4F6"/>
<dbReference type="InterPro" id="IPR003280">
    <property type="entry name" value="2pore_dom_K_chnl"/>
</dbReference>
<keyword evidence="12" id="KW-1185">Reference proteome</keyword>
<keyword evidence="4 10" id="KW-1133">Transmembrane helix</keyword>
<evidence type="ECO:0000259" key="11">
    <source>
        <dbReference type="Pfam" id="PF07885"/>
    </source>
</evidence>
<evidence type="ECO:0000256" key="8">
    <source>
        <dbReference type="RuleBase" id="RU003857"/>
    </source>
</evidence>
<dbReference type="PANTHER" id="PTHR11003">
    <property type="entry name" value="POTASSIUM CHANNEL, SUBFAMILY K"/>
    <property type="match status" value="1"/>
</dbReference>
<dbReference type="InterPro" id="IPR013099">
    <property type="entry name" value="K_chnl_dom"/>
</dbReference>
<evidence type="ECO:0000256" key="3">
    <source>
        <dbReference type="ARBA" id="ARBA00022692"/>
    </source>
</evidence>
<evidence type="ECO:0000256" key="2">
    <source>
        <dbReference type="ARBA" id="ARBA00022448"/>
    </source>
</evidence>
<keyword evidence="7 8" id="KW-0407">Ion channel</keyword>
<dbReference type="SUPFAM" id="SSF81324">
    <property type="entry name" value="Voltage-gated potassium channels"/>
    <property type="match status" value="2"/>
</dbReference>
<dbReference type="RefSeq" id="XP_013417299.1">
    <property type="nucleotide sequence ID" value="XM_013561845.1"/>
</dbReference>
<dbReference type="Gene3D" id="1.10.287.70">
    <property type="match status" value="1"/>
</dbReference>
<sequence length="408" mass="45866">MEKPCSTRTNTLVKVGTRRSRWCSTCLACLPSPGKIFSSVPAYLCYNLIVIALAAVAISHIENSGRDSVIPNYNTTEMRHKLVVLSCGNETTCIDIITMYLANHTKGEYIHDAILDYEMKLTKAFEAGYRLGASGQWEPPPTWSFWSGIYFVATVVSTIGYGNIAPKTVWGRVMTMFTAIIGIPLTLVLLAKVADRVCAALHKLYKLTNKIHCCIPKCRREKPRKKPRNQPKDRVIQTTSRYGQTTSMQLVDVISEEDQVWEPRTTRSDCNAGNVQSISCVSVRTQTEKIKKRKTYIPVYWAVTILFLHLLLGTILFSLCEPWTYFESFYFSFITITTIGLGDIVPSITNELPILVARDCYIILGLVVMSMAVNVIAMKIHKGEDYGDSDDDDEEEEDSGHSKDDDPR</sequence>
<comment type="similarity">
    <text evidence="8">Belongs to the two pore domain potassium channel (TC 1.A.1.8) family.</text>
</comment>
<feature type="compositionally biased region" description="Basic and acidic residues" evidence="9">
    <location>
        <begin position="399"/>
        <end position="408"/>
    </location>
</feature>
<evidence type="ECO:0000256" key="4">
    <source>
        <dbReference type="ARBA" id="ARBA00022989"/>
    </source>
</evidence>
<feature type="transmembrane region" description="Helical" evidence="10">
    <location>
        <begin position="329"/>
        <end position="348"/>
    </location>
</feature>
<feature type="transmembrane region" description="Helical" evidence="10">
    <location>
        <begin position="170"/>
        <end position="191"/>
    </location>
</feature>
<evidence type="ECO:0000256" key="10">
    <source>
        <dbReference type="SAM" id="Phobius"/>
    </source>
</evidence>
<dbReference type="PANTHER" id="PTHR11003:SF330">
    <property type="entry name" value="POTASSIUM CHANNEL DOMAIN-CONTAINING PROTEIN"/>
    <property type="match status" value="1"/>
</dbReference>
<name>A0A1S3K4F6_LINAN</name>
<keyword evidence="2 8" id="KW-0813">Transport</keyword>
<dbReference type="GeneID" id="106178595"/>
<evidence type="ECO:0000256" key="6">
    <source>
        <dbReference type="ARBA" id="ARBA00023136"/>
    </source>
</evidence>
<evidence type="ECO:0000313" key="12">
    <source>
        <dbReference type="Proteomes" id="UP000085678"/>
    </source>
</evidence>
<dbReference type="AlphaFoldDB" id="A0A1S3K4F6"/>
<gene>
    <name evidence="13" type="primary">LOC106178595</name>
</gene>
<feature type="transmembrane region" description="Helical" evidence="10">
    <location>
        <begin position="360"/>
        <end position="380"/>
    </location>
</feature>
<dbReference type="GO" id="GO:0030322">
    <property type="term" value="P:stabilization of membrane potential"/>
    <property type="evidence" value="ECO:0007669"/>
    <property type="project" value="TreeGrafter"/>
</dbReference>
<protein>
    <submittedName>
        <fullName evidence="13">TWiK family of potassium channels protein 9-like</fullName>
    </submittedName>
</protein>
<dbReference type="KEGG" id="lak:106178595"/>